<proteinExistence type="predicted"/>
<reference evidence="1 2" key="1">
    <citation type="submission" date="2014-07" db="EMBL/GenBank/DDBJ databases">
        <title>Genome of Chryseobacterium vrystaatense LMG 22846.</title>
        <authorList>
            <person name="Pipes S.E."/>
            <person name="Stropko S.J."/>
            <person name="Newman J.D."/>
        </authorList>
    </citation>
    <scope>NUCLEOTIDE SEQUENCE [LARGE SCALE GENOMIC DNA]</scope>
    <source>
        <strain evidence="1 2">LMG 22846</strain>
    </source>
</reference>
<evidence type="ECO:0000313" key="1">
    <source>
        <dbReference type="EMBL" id="KFF28172.1"/>
    </source>
</evidence>
<comment type="caution">
    <text evidence="1">The sequence shown here is derived from an EMBL/GenBank/DDBJ whole genome shotgun (WGS) entry which is preliminary data.</text>
</comment>
<sequence>MLSVAELEHSSLRKEVLNAIGNFLLMENFKMPNVGIVKDGILNIIDLISDYYEEGKPLFPEVIIVSNIEFLDSIIPKIITIKRQELTKEEFGMAIKLCAPLATSGWIIFVEVNGSEMRYGLVSADVDETSPSIHSQVVGDLKSGESEHSVAYIRNIGKKVVELSGIKNKVIVSLNLEPLGDYSKNELNKLCNAATKDCDADLVVKLNTYFEKLIDEALKLGHGNLIGIVRDTEENIAKVKSGLKVNGGIYLEIPIDFQNLLMQTQEGDSQSSVNLRSHGAIFQAMLNHDGITIMTDKGKILGYHMLIADDVRPGDKLTGGARSKAFLSMTNCGHFEFCFYKSQDGNLKIWEKQ</sequence>
<evidence type="ECO:0000313" key="2">
    <source>
        <dbReference type="Proteomes" id="UP000028719"/>
    </source>
</evidence>
<dbReference type="Proteomes" id="UP000028719">
    <property type="component" value="Unassembled WGS sequence"/>
</dbReference>
<gene>
    <name evidence="1" type="ORF">IW16_02855</name>
</gene>
<keyword evidence="2" id="KW-1185">Reference proteome</keyword>
<accession>A0ABR4USD5</accession>
<name>A0ABR4USD5_9FLAO</name>
<dbReference type="EMBL" id="JPRI01000001">
    <property type="protein sequence ID" value="KFF28172.1"/>
    <property type="molecule type" value="Genomic_DNA"/>
</dbReference>
<organism evidence="1 2">
    <name type="scientific">Chryseobacterium vrystaatense</name>
    <dbReference type="NCBI Taxonomy" id="307480"/>
    <lineage>
        <taxon>Bacteria</taxon>
        <taxon>Pseudomonadati</taxon>
        <taxon>Bacteroidota</taxon>
        <taxon>Flavobacteriia</taxon>
        <taxon>Flavobacteriales</taxon>
        <taxon>Weeksellaceae</taxon>
        <taxon>Chryseobacterium group</taxon>
        <taxon>Chryseobacterium</taxon>
    </lineage>
</organism>
<protein>
    <submittedName>
        <fullName evidence="1">Uncharacterized protein</fullName>
    </submittedName>
</protein>